<evidence type="ECO:0000313" key="2">
    <source>
        <dbReference type="Proteomes" id="UP000245137"/>
    </source>
</evidence>
<dbReference type="AlphaFoldDB" id="A0A2U1SSU2"/>
<comment type="caution">
    <text evidence="1">The sequence shown here is derived from an EMBL/GenBank/DDBJ whole genome shotgun (WGS) entry which is preliminary data.</text>
</comment>
<proteinExistence type="predicted"/>
<protein>
    <submittedName>
        <fullName evidence="1">Uncharacterized protein</fullName>
    </submittedName>
</protein>
<organism evidence="1 2">
    <name type="scientific">Methylosinus sporium</name>
    <dbReference type="NCBI Taxonomy" id="428"/>
    <lineage>
        <taxon>Bacteria</taxon>
        <taxon>Pseudomonadati</taxon>
        <taxon>Pseudomonadota</taxon>
        <taxon>Alphaproteobacteria</taxon>
        <taxon>Hyphomicrobiales</taxon>
        <taxon>Methylocystaceae</taxon>
        <taxon>Methylosinus</taxon>
    </lineage>
</organism>
<reference evidence="1 2" key="1">
    <citation type="journal article" date="2018" name="Appl. Microbiol. Biotechnol.">
        <title>Co-cultivation of the strictly anaerobic methanogen Methanosarcina barkeri with aerobic methanotrophs in an oxygen-limited membrane bioreactor.</title>
        <authorList>
            <person name="In 't Zandt M.H."/>
            <person name="van den Bosch T.J.M."/>
            <person name="Rijkers R."/>
            <person name="van Kessel M.A.H.J."/>
            <person name="Jetten M.S.M."/>
            <person name="Welte C.U."/>
        </authorList>
    </citation>
    <scope>NUCLEOTIDE SEQUENCE [LARGE SCALE GENOMIC DNA]</scope>
    <source>
        <strain evidence="1 2">DSM 17706</strain>
    </source>
</reference>
<sequence length="93" mass="10328">MTLGMSIDYSIRVGDLIQIATIAAGGLLVFAQMRYDLRSVNERLDKSSTDLAKRLDKSEAELEKQTDILTQLAAGDARMDGLDRRLTLLENAR</sequence>
<gene>
    <name evidence="1" type="ORF">C5689_06160</name>
</gene>
<evidence type="ECO:0000313" key="1">
    <source>
        <dbReference type="EMBL" id="PWB94643.1"/>
    </source>
</evidence>
<dbReference type="Proteomes" id="UP000245137">
    <property type="component" value="Unassembled WGS sequence"/>
</dbReference>
<accession>A0A2U1SSU2</accession>
<dbReference type="EMBL" id="PUIV01000006">
    <property type="protein sequence ID" value="PWB94643.1"/>
    <property type="molecule type" value="Genomic_DNA"/>
</dbReference>
<dbReference type="RefSeq" id="WP_108916396.1">
    <property type="nucleotide sequence ID" value="NZ_CP189553.1"/>
</dbReference>
<keyword evidence="2" id="KW-1185">Reference proteome</keyword>
<dbReference type="OrthoDB" id="9949768at2"/>
<name>A0A2U1SSU2_METSR</name>